<evidence type="ECO:0008006" key="3">
    <source>
        <dbReference type="Google" id="ProtNLM"/>
    </source>
</evidence>
<accession>X0UB95</accession>
<evidence type="ECO:0000313" key="2">
    <source>
        <dbReference type="EMBL" id="GAG02830.1"/>
    </source>
</evidence>
<feature type="region of interest" description="Disordered" evidence="1">
    <location>
        <begin position="64"/>
        <end position="122"/>
    </location>
</feature>
<gene>
    <name evidence="2" type="ORF">S01H1_43863</name>
</gene>
<name>X0UB95_9ZZZZ</name>
<reference evidence="2" key="1">
    <citation type="journal article" date="2014" name="Front. Microbiol.">
        <title>High frequency of phylogenetically diverse reductive dehalogenase-homologous genes in deep subseafloor sedimentary metagenomes.</title>
        <authorList>
            <person name="Kawai M."/>
            <person name="Futagami T."/>
            <person name="Toyoda A."/>
            <person name="Takaki Y."/>
            <person name="Nishi S."/>
            <person name="Hori S."/>
            <person name="Arai W."/>
            <person name="Tsubouchi T."/>
            <person name="Morono Y."/>
            <person name="Uchiyama I."/>
            <person name="Ito T."/>
            <person name="Fujiyama A."/>
            <person name="Inagaki F."/>
            <person name="Takami H."/>
        </authorList>
    </citation>
    <scope>NUCLEOTIDE SEQUENCE</scope>
    <source>
        <strain evidence="2">Expedition CK06-06</strain>
    </source>
</reference>
<feature type="non-terminal residue" evidence="2">
    <location>
        <position position="1"/>
    </location>
</feature>
<sequence>LALYLVLVAASDARGVSYYGDKRLAELLALPRDDIGRARRRLVECGLIAWRRPYYQVLSLDPDDIRRSRPRGRSPRESDPGRAGRTMDIREVLLRMAGEPSGAGDGPDPGAPSLDEPAGPKD</sequence>
<comment type="caution">
    <text evidence="2">The sequence shown here is derived from an EMBL/GenBank/DDBJ whole genome shotgun (WGS) entry which is preliminary data.</text>
</comment>
<organism evidence="2">
    <name type="scientific">marine sediment metagenome</name>
    <dbReference type="NCBI Taxonomy" id="412755"/>
    <lineage>
        <taxon>unclassified sequences</taxon>
        <taxon>metagenomes</taxon>
        <taxon>ecological metagenomes</taxon>
    </lineage>
</organism>
<proteinExistence type="predicted"/>
<dbReference type="AlphaFoldDB" id="X0UB95"/>
<protein>
    <recommendedName>
        <fullName evidence="3">Helix-turn-helix domain-containing protein</fullName>
    </recommendedName>
</protein>
<dbReference type="EMBL" id="BARS01027954">
    <property type="protein sequence ID" value="GAG02830.1"/>
    <property type="molecule type" value="Genomic_DNA"/>
</dbReference>
<evidence type="ECO:0000256" key="1">
    <source>
        <dbReference type="SAM" id="MobiDB-lite"/>
    </source>
</evidence>
<feature type="compositionally biased region" description="Basic and acidic residues" evidence="1">
    <location>
        <begin position="74"/>
        <end position="93"/>
    </location>
</feature>